<dbReference type="EMBL" id="DS113523">
    <property type="protein sequence ID" value="EAY02817.1"/>
    <property type="molecule type" value="Genomic_DNA"/>
</dbReference>
<evidence type="ECO:0000259" key="3">
    <source>
        <dbReference type="Pfam" id="PF04042"/>
    </source>
</evidence>
<evidence type="ECO:0000259" key="4">
    <source>
        <dbReference type="Pfam" id="PF18018"/>
    </source>
</evidence>
<keyword evidence="2" id="KW-0235">DNA replication</keyword>
<dbReference type="VEuPathDB" id="TrichDB:TVAGG3_0268000"/>
<dbReference type="AlphaFoldDB" id="A2EWX5"/>
<dbReference type="OrthoDB" id="3763at2759"/>
<evidence type="ECO:0000256" key="1">
    <source>
        <dbReference type="ARBA" id="ARBA00006035"/>
    </source>
</evidence>
<dbReference type="Gene3D" id="3.60.21.50">
    <property type="match status" value="1"/>
</dbReference>
<keyword evidence="6" id="KW-1185">Reference proteome</keyword>
<feature type="domain" description="DNA polymerase delta subunit OB-fold" evidence="4">
    <location>
        <begin position="20"/>
        <end position="138"/>
    </location>
</feature>
<dbReference type="InParanoid" id="A2EWX5"/>
<dbReference type="InterPro" id="IPR024826">
    <property type="entry name" value="DNA_pol_delta/II_ssu"/>
</dbReference>
<dbReference type="eggNOG" id="KOG2732">
    <property type="taxonomic scope" value="Eukaryota"/>
</dbReference>
<reference evidence="5" key="2">
    <citation type="journal article" date="2007" name="Science">
        <title>Draft genome sequence of the sexually transmitted pathogen Trichomonas vaginalis.</title>
        <authorList>
            <person name="Carlton J.M."/>
            <person name="Hirt R.P."/>
            <person name="Silva J.C."/>
            <person name="Delcher A.L."/>
            <person name="Schatz M."/>
            <person name="Zhao Q."/>
            <person name="Wortman J.R."/>
            <person name="Bidwell S.L."/>
            <person name="Alsmark U.C.M."/>
            <person name="Besteiro S."/>
            <person name="Sicheritz-Ponten T."/>
            <person name="Noel C.J."/>
            <person name="Dacks J.B."/>
            <person name="Foster P.G."/>
            <person name="Simillion C."/>
            <person name="Van de Peer Y."/>
            <person name="Miranda-Saavedra D."/>
            <person name="Barton G.J."/>
            <person name="Westrop G.D."/>
            <person name="Mueller S."/>
            <person name="Dessi D."/>
            <person name="Fiori P.L."/>
            <person name="Ren Q."/>
            <person name="Paulsen I."/>
            <person name="Zhang H."/>
            <person name="Bastida-Corcuera F.D."/>
            <person name="Simoes-Barbosa A."/>
            <person name="Brown M.T."/>
            <person name="Hayes R.D."/>
            <person name="Mukherjee M."/>
            <person name="Okumura C.Y."/>
            <person name="Schneider R."/>
            <person name="Smith A.J."/>
            <person name="Vanacova S."/>
            <person name="Villalvazo M."/>
            <person name="Haas B.J."/>
            <person name="Pertea M."/>
            <person name="Feldblyum T.V."/>
            <person name="Utterback T.R."/>
            <person name="Shu C.L."/>
            <person name="Osoegawa K."/>
            <person name="de Jong P.J."/>
            <person name="Hrdy I."/>
            <person name="Horvathova L."/>
            <person name="Zubacova Z."/>
            <person name="Dolezal P."/>
            <person name="Malik S.B."/>
            <person name="Logsdon J.M. Jr."/>
            <person name="Henze K."/>
            <person name="Gupta A."/>
            <person name="Wang C.C."/>
            <person name="Dunne R.L."/>
            <person name="Upcroft J.A."/>
            <person name="Upcroft P."/>
            <person name="White O."/>
            <person name="Salzberg S.L."/>
            <person name="Tang P."/>
            <person name="Chiu C.-H."/>
            <person name="Lee Y.-S."/>
            <person name="Embley T.M."/>
            <person name="Coombs G.H."/>
            <person name="Mottram J.C."/>
            <person name="Tachezy J."/>
            <person name="Fraser-Liggett C.M."/>
            <person name="Johnson P.J."/>
        </authorList>
    </citation>
    <scope>NUCLEOTIDE SEQUENCE [LARGE SCALE GENOMIC DNA]</scope>
    <source>
        <strain evidence="5">G3</strain>
    </source>
</reference>
<proteinExistence type="inferred from homology"/>
<dbReference type="OMA" id="TLIWRHY"/>
<dbReference type="RefSeq" id="XP_001315040.1">
    <property type="nucleotide sequence ID" value="XM_001315005.1"/>
</dbReference>
<evidence type="ECO:0000313" key="5">
    <source>
        <dbReference type="EMBL" id="EAY02817.1"/>
    </source>
</evidence>
<dbReference type="FunCoup" id="A2EWX5">
    <property type="interactions" value="357"/>
</dbReference>
<evidence type="ECO:0000256" key="2">
    <source>
        <dbReference type="ARBA" id="ARBA00022705"/>
    </source>
</evidence>
<dbReference type="PANTHER" id="PTHR10416">
    <property type="entry name" value="DNA POLYMERASE DELTA SUBUNIT 2"/>
    <property type="match status" value="1"/>
</dbReference>
<dbReference type="PANTHER" id="PTHR10416:SF0">
    <property type="entry name" value="DNA POLYMERASE DELTA SUBUNIT 2"/>
    <property type="match status" value="1"/>
</dbReference>
<feature type="domain" description="DNA polymerase alpha/delta/epsilon subunit B" evidence="3">
    <location>
        <begin position="158"/>
        <end position="349"/>
    </location>
</feature>
<protein>
    <recommendedName>
        <fullName evidence="7">DNA polymerase delta small subunit</fullName>
    </recommendedName>
</protein>
<name>A2EWX5_TRIV3</name>
<dbReference type="InterPro" id="IPR040663">
    <property type="entry name" value="DNA_pol_D_N"/>
</dbReference>
<accession>A2EWX5</accession>
<dbReference type="Pfam" id="PF18018">
    <property type="entry name" value="DNA_pol_D_N"/>
    <property type="match status" value="1"/>
</dbReference>
<comment type="similarity">
    <text evidence="1">Belongs to the DNA polymerase delta/II small subunit family.</text>
</comment>
<dbReference type="STRING" id="5722.A2EWX5"/>
<sequence length="388" mass="43855">MEFSYDASRFHTKSNYTNRQFFNIYQDRLKQLRPLIESQVEGVLCKQLNQMEPDKPCTIIGVLYKNLSSRQNILDEYKDIGYESQAPEELTQSDKDTLFLEDESGRVQLVGLQNNEFVTGIVIGVQGVPSASTFEVTKVIYPQYNPPKKVDVKESHTIYFISDLAINHDKLTKHHMALAKTLNGADLVVYLGNNFLQVEQPDPEEMISFNERLKAMKPLPINKLESFFTVTKSKKIVVIPGQNDPCTNSLPQQPYHPVLLSSKKFVLASNPSKFTADGLLFLCDAGESPRDIMKTTRYTFSDAQFSILQWHHIAPTAPDQLPAVPVIEKDVLVMEDTPNVLVCGLAPEFEQNDYNDVKLISVPSFKDTQTIVAYDTKTNEAKPIQITV</sequence>
<dbReference type="InterPro" id="IPR007185">
    <property type="entry name" value="DNA_pol_a/d/e_bsu"/>
</dbReference>
<evidence type="ECO:0008006" key="7">
    <source>
        <dbReference type="Google" id="ProtNLM"/>
    </source>
</evidence>
<dbReference type="GO" id="GO:0043625">
    <property type="term" value="C:delta DNA polymerase complex"/>
    <property type="evidence" value="ECO:0000318"/>
    <property type="project" value="GO_Central"/>
</dbReference>
<dbReference type="GO" id="GO:0003677">
    <property type="term" value="F:DNA binding"/>
    <property type="evidence" value="ECO:0007669"/>
    <property type="project" value="InterPro"/>
</dbReference>
<gene>
    <name evidence="5" type="ORF">TVAG_292850</name>
</gene>
<organism evidence="5 6">
    <name type="scientific">Trichomonas vaginalis (strain ATCC PRA-98 / G3)</name>
    <dbReference type="NCBI Taxonomy" id="412133"/>
    <lineage>
        <taxon>Eukaryota</taxon>
        <taxon>Metamonada</taxon>
        <taxon>Parabasalia</taxon>
        <taxon>Trichomonadida</taxon>
        <taxon>Trichomonadidae</taxon>
        <taxon>Trichomonas</taxon>
    </lineage>
</organism>
<dbReference type="SMR" id="A2EWX5"/>
<dbReference type="VEuPathDB" id="TrichDB:TVAG_292850"/>
<dbReference type="Pfam" id="PF04042">
    <property type="entry name" value="DNA_pol_E_B"/>
    <property type="match status" value="1"/>
</dbReference>
<dbReference type="Proteomes" id="UP000001542">
    <property type="component" value="Unassembled WGS sequence"/>
</dbReference>
<evidence type="ECO:0000313" key="6">
    <source>
        <dbReference type="Proteomes" id="UP000001542"/>
    </source>
</evidence>
<dbReference type="KEGG" id="tva:4760653"/>
<dbReference type="GO" id="GO:0006271">
    <property type="term" value="P:DNA strand elongation involved in DNA replication"/>
    <property type="evidence" value="ECO:0000318"/>
    <property type="project" value="GO_Central"/>
</dbReference>
<reference evidence="5" key="1">
    <citation type="submission" date="2006-10" db="EMBL/GenBank/DDBJ databases">
        <authorList>
            <person name="Amadeo P."/>
            <person name="Zhao Q."/>
            <person name="Wortman J."/>
            <person name="Fraser-Liggett C."/>
            <person name="Carlton J."/>
        </authorList>
    </citation>
    <scope>NUCLEOTIDE SEQUENCE</scope>
    <source>
        <strain evidence="5">G3</strain>
    </source>
</reference>